<evidence type="ECO:0000313" key="1">
    <source>
        <dbReference type="EMBL" id="MCI25492.1"/>
    </source>
</evidence>
<keyword evidence="2" id="KW-1185">Reference proteome</keyword>
<comment type="caution">
    <text evidence="1">The sequence shown here is derived from an EMBL/GenBank/DDBJ whole genome shotgun (WGS) entry which is preliminary data.</text>
</comment>
<feature type="non-terminal residue" evidence="1">
    <location>
        <position position="1"/>
    </location>
</feature>
<organism evidence="1 2">
    <name type="scientific">Trifolium medium</name>
    <dbReference type="NCBI Taxonomy" id="97028"/>
    <lineage>
        <taxon>Eukaryota</taxon>
        <taxon>Viridiplantae</taxon>
        <taxon>Streptophyta</taxon>
        <taxon>Embryophyta</taxon>
        <taxon>Tracheophyta</taxon>
        <taxon>Spermatophyta</taxon>
        <taxon>Magnoliopsida</taxon>
        <taxon>eudicotyledons</taxon>
        <taxon>Gunneridae</taxon>
        <taxon>Pentapetalae</taxon>
        <taxon>rosids</taxon>
        <taxon>fabids</taxon>
        <taxon>Fabales</taxon>
        <taxon>Fabaceae</taxon>
        <taxon>Papilionoideae</taxon>
        <taxon>50 kb inversion clade</taxon>
        <taxon>NPAAA clade</taxon>
        <taxon>Hologalegina</taxon>
        <taxon>IRL clade</taxon>
        <taxon>Trifolieae</taxon>
        <taxon>Trifolium</taxon>
    </lineage>
</organism>
<accession>A0A392QNQ5</accession>
<sequence length="103" mass="11206">IIKLDSLQFIFYGRGSVFPNNNNNSCSFHPVPFMSGISTLLYAGIDKIYWGVMLGHIGSGGLKALFCLVLPVVDPCLSLLERFLVLVVPLRSFNFGGGVLPCL</sequence>
<dbReference type="AlphaFoldDB" id="A0A392QNQ5"/>
<dbReference type="Proteomes" id="UP000265520">
    <property type="component" value="Unassembled WGS sequence"/>
</dbReference>
<protein>
    <submittedName>
        <fullName evidence="1">Uncharacterized protein</fullName>
    </submittedName>
</protein>
<reference evidence="1 2" key="1">
    <citation type="journal article" date="2018" name="Front. Plant Sci.">
        <title>Red Clover (Trifolium pratense) and Zigzag Clover (T. medium) - A Picture of Genomic Similarities and Differences.</title>
        <authorList>
            <person name="Dluhosova J."/>
            <person name="Istvanek J."/>
            <person name="Nedelnik J."/>
            <person name="Repkova J."/>
        </authorList>
    </citation>
    <scope>NUCLEOTIDE SEQUENCE [LARGE SCALE GENOMIC DNA]</scope>
    <source>
        <strain evidence="2">cv. 10/8</strain>
        <tissue evidence="1">Leaf</tissue>
    </source>
</reference>
<evidence type="ECO:0000313" key="2">
    <source>
        <dbReference type="Proteomes" id="UP000265520"/>
    </source>
</evidence>
<proteinExistence type="predicted"/>
<name>A0A392QNQ5_9FABA</name>
<dbReference type="EMBL" id="LXQA010147464">
    <property type="protein sequence ID" value="MCI25492.1"/>
    <property type="molecule type" value="Genomic_DNA"/>
</dbReference>